<organism evidence="2 3">
    <name type="scientific">Legionella pneumophila</name>
    <dbReference type="NCBI Taxonomy" id="446"/>
    <lineage>
        <taxon>Bacteria</taxon>
        <taxon>Pseudomonadati</taxon>
        <taxon>Pseudomonadota</taxon>
        <taxon>Gammaproteobacteria</taxon>
        <taxon>Legionellales</taxon>
        <taxon>Legionellaceae</taxon>
        <taxon>Legionella</taxon>
    </lineage>
</organism>
<dbReference type="GO" id="GO:0032259">
    <property type="term" value="P:methylation"/>
    <property type="evidence" value="ECO:0007669"/>
    <property type="project" value="UniProtKB-KW"/>
</dbReference>
<dbReference type="InterPro" id="IPR029063">
    <property type="entry name" value="SAM-dependent_MTases_sf"/>
</dbReference>
<dbReference type="RefSeq" id="WP_062726067.1">
    <property type="nucleotide sequence ID" value="NZ_CP117814.1"/>
</dbReference>
<keyword evidence="2" id="KW-0489">Methyltransferase</keyword>
<dbReference type="CDD" id="cd02440">
    <property type="entry name" value="AdoMet_MTases"/>
    <property type="match status" value="1"/>
</dbReference>
<dbReference type="InterPro" id="IPR013217">
    <property type="entry name" value="Methyltransf_12"/>
</dbReference>
<evidence type="ECO:0000259" key="1">
    <source>
        <dbReference type="Pfam" id="PF08242"/>
    </source>
</evidence>
<dbReference type="EMBL" id="DACWOD010000004">
    <property type="protein sequence ID" value="HAU2396064.1"/>
    <property type="molecule type" value="Genomic_DNA"/>
</dbReference>
<reference evidence="2" key="1">
    <citation type="journal article" date="2018" name="Genome Biol.">
        <title>SKESA: strategic k-mer extension for scrupulous assemblies.</title>
        <authorList>
            <person name="Souvorov A."/>
            <person name="Agarwala R."/>
            <person name="Lipman D.J."/>
        </authorList>
    </citation>
    <scope>NUCLEOTIDE SEQUENCE</scope>
    <source>
        <strain evidence="2">CL18-200174</strain>
    </source>
</reference>
<evidence type="ECO:0000313" key="2">
    <source>
        <dbReference type="EMBL" id="HAU2396064.1"/>
    </source>
</evidence>
<dbReference type="AlphaFoldDB" id="A0AAP8XTT1"/>
<feature type="domain" description="Methyltransferase type 12" evidence="1">
    <location>
        <begin position="196"/>
        <end position="304"/>
    </location>
</feature>
<gene>
    <name evidence="2" type="ORF">JBK99_06925</name>
</gene>
<name>A0AAP8XTT1_LEGPN</name>
<accession>A0AAP8XTT1</accession>
<dbReference type="Pfam" id="PF08242">
    <property type="entry name" value="Methyltransf_12"/>
    <property type="match status" value="1"/>
</dbReference>
<sequence length="407" mass="45796">MEFLDFCKAIQETIEKFNESNGVSEKNLILLTELDKIIRSNEVNKSLCMTQATILFEGFYRHLSNESLKNDFQIIRAKRWERHFGTPTITFLLSFKTQIDQTTKLFNELTLKTEPPIELPWNISKIDGFSIDLDNNIVTDPKSVSRVEAPSSRESTGIFTKTHNPFGGFTTTPCDPVSQRFIEHAALSAKQGGKVLEIGAAFGAATLEAIAKGATVFCNDIDPENLAVVRQRFLETTEDSSESLTGDSSKLVLVPGELPNELIGLPEKHFDAILICRVLHFFTGSKIEESLALLAKLLAPKGKIYIVCETPFLRNWQRFIPEFNRRIEDNEEWPGEITEPAKYESSGRASSLPKFVHWITKEVLDRSLVKAGFSVEHSEYINRIGQFPEDLLLPEYGKESIGAIGMM</sequence>
<keyword evidence="2" id="KW-0808">Transferase</keyword>
<dbReference type="Gene3D" id="3.40.50.150">
    <property type="entry name" value="Vaccinia Virus protein VP39"/>
    <property type="match status" value="1"/>
</dbReference>
<comment type="caution">
    <text evidence="2">The sequence shown here is derived from an EMBL/GenBank/DDBJ whole genome shotgun (WGS) entry which is preliminary data.</text>
</comment>
<protein>
    <submittedName>
        <fullName evidence="2">Class I SAM-dependent methyltransferase</fullName>
    </submittedName>
</protein>
<dbReference type="GO" id="GO:0008168">
    <property type="term" value="F:methyltransferase activity"/>
    <property type="evidence" value="ECO:0007669"/>
    <property type="project" value="UniProtKB-KW"/>
</dbReference>
<evidence type="ECO:0000313" key="3">
    <source>
        <dbReference type="Proteomes" id="UP000863577"/>
    </source>
</evidence>
<dbReference type="SUPFAM" id="SSF53335">
    <property type="entry name" value="S-adenosyl-L-methionine-dependent methyltransferases"/>
    <property type="match status" value="1"/>
</dbReference>
<proteinExistence type="predicted"/>
<reference evidence="2" key="2">
    <citation type="submission" date="2019-09" db="EMBL/GenBank/DDBJ databases">
        <authorList>
            <consortium name="NCBI Pathogen Detection Project"/>
        </authorList>
    </citation>
    <scope>NUCLEOTIDE SEQUENCE</scope>
    <source>
        <strain evidence="2">CL18-200174</strain>
    </source>
</reference>
<dbReference type="Proteomes" id="UP000863577">
    <property type="component" value="Unassembled WGS sequence"/>
</dbReference>